<keyword evidence="4" id="KW-0503">Monooxygenase</keyword>
<organism evidence="6 7">
    <name type="scientific">Caenorhabditis briggsae</name>
    <dbReference type="NCBI Taxonomy" id="6238"/>
    <lineage>
        <taxon>Eukaryota</taxon>
        <taxon>Metazoa</taxon>
        <taxon>Ecdysozoa</taxon>
        <taxon>Nematoda</taxon>
        <taxon>Chromadorea</taxon>
        <taxon>Rhabditida</taxon>
        <taxon>Rhabditina</taxon>
        <taxon>Rhabditomorpha</taxon>
        <taxon>Rhabditoidea</taxon>
        <taxon>Rhabditidae</taxon>
        <taxon>Peloderinae</taxon>
        <taxon>Caenorhabditis</taxon>
    </lineage>
</organism>
<reference evidence="6 7" key="1">
    <citation type="submission" date="2022-04" db="EMBL/GenBank/DDBJ databases">
        <title>Chromosome-level reference genomes for two strains of Caenorhabditis briggsae: an improved platform for comparative genomics.</title>
        <authorList>
            <person name="Stevens L."/>
            <person name="Andersen E."/>
        </authorList>
    </citation>
    <scope>NUCLEOTIDE SEQUENCE [LARGE SCALE GENOMIC DNA]</scope>
    <source>
        <strain evidence="6">VX34</strain>
        <tissue evidence="6">Whole-organism</tissue>
    </source>
</reference>
<keyword evidence="5" id="KW-0732">Signal</keyword>
<evidence type="ECO:0000256" key="3">
    <source>
        <dbReference type="ARBA" id="ARBA00023004"/>
    </source>
</evidence>
<dbReference type="GO" id="GO:0005506">
    <property type="term" value="F:iron ion binding"/>
    <property type="evidence" value="ECO:0007669"/>
    <property type="project" value="InterPro"/>
</dbReference>
<dbReference type="Proteomes" id="UP000829354">
    <property type="component" value="Chromosome V"/>
</dbReference>
<name>A0AAE9EWP7_CAEBR</name>
<evidence type="ECO:0000256" key="1">
    <source>
        <dbReference type="ARBA" id="ARBA00010617"/>
    </source>
</evidence>
<dbReference type="InterPro" id="IPR036396">
    <property type="entry name" value="Cyt_P450_sf"/>
</dbReference>
<evidence type="ECO:0000313" key="6">
    <source>
        <dbReference type="EMBL" id="UMM33174.1"/>
    </source>
</evidence>
<dbReference type="Gene3D" id="1.10.630.10">
    <property type="entry name" value="Cytochrome P450"/>
    <property type="match status" value="1"/>
</dbReference>
<evidence type="ECO:0000256" key="4">
    <source>
        <dbReference type="ARBA" id="ARBA00023033"/>
    </source>
</evidence>
<dbReference type="EMBL" id="CP092624">
    <property type="protein sequence ID" value="UMM33174.1"/>
    <property type="molecule type" value="Genomic_DNA"/>
</dbReference>
<dbReference type="PANTHER" id="PTHR24300:SF375">
    <property type="entry name" value="CYTOCHROME P450 FAMILY"/>
    <property type="match status" value="1"/>
</dbReference>
<dbReference type="GO" id="GO:0020037">
    <property type="term" value="F:heme binding"/>
    <property type="evidence" value="ECO:0007669"/>
    <property type="project" value="InterPro"/>
</dbReference>
<evidence type="ECO:0000256" key="5">
    <source>
        <dbReference type="SAM" id="SignalP"/>
    </source>
</evidence>
<comment type="similarity">
    <text evidence="1">Belongs to the cytochrome P450 family.</text>
</comment>
<evidence type="ECO:0000313" key="7">
    <source>
        <dbReference type="Proteomes" id="UP000829354"/>
    </source>
</evidence>
<proteinExistence type="inferred from homology"/>
<feature type="signal peptide" evidence="5">
    <location>
        <begin position="1"/>
        <end position="15"/>
    </location>
</feature>
<sequence length="112" mass="13316">MIFLLLFTTFGSWLFHELYWKRRTLPPGPTPLPLFGNILALSAEKPGYEAFRKWTKVYGDVFTFWMGTKPYIIISSYSRLKETFIRDGETYMNKVQLHFQEFIRDGYYGVHS</sequence>
<protein>
    <submittedName>
        <fullName evidence="6">Uncharacterized protein</fullName>
    </submittedName>
</protein>
<keyword evidence="3" id="KW-0408">Iron</keyword>
<dbReference type="SUPFAM" id="SSF48264">
    <property type="entry name" value="Cytochrome P450"/>
    <property type="match status" value="1"/>
</dbReference>
<feature type="chain" id="PRO_5042025518" evidence="5">
    <location>
        <begin position="16"/>
        <end position="112"/>
    </location>
</feature>
<keyword evidence="2" id="KW-0479">Metal-binding</keyword>
<gene>
    <name evidence="6" type="ORF">L5515_006749</name>
</gene>
<dbReference type="GO" id="GO:0004497">
    <property type="term" value="F:monooxygenase activity"/>
    <property type="evidence" value="ECO:0007669"/>
    <property type="project" value="UniProtKB-KW"/>
</dbReference>
<keyword evidence="7" id="KW-1185">Reference proteome</keyword>
<dbReference type="InterPro" id="IPR050182">
    <property type="entry name" value="Cytochrome_P450_fam2"/>
</dbReference>
<dbReference type="AlphaFoldDB" id="A0AAE9EWP7"/>
<dbReference type="Pfam" id="PF00067">
    <property type="entry name" value="p450"/>
    <property type="match status" value="1"/>
</dbReference>
<dbReference type="GO" id="GO:0016705">
    <property type="term" value="F:oxidoreductase activity, acting on paired donors, with incorporation or reduction of molecular oxygen"/>
    <property type="evidence" value="ECO:0007669"/>
    <property type="project" value="InterPro"/>
</dbReference>
<accession>A0AAE9EWP7</accession>
<dbReference type="PRINTS" id="PR00463">
    <property type="entry name" value="EP450I"/>
</dbReference>
<dbReference type="InterPro" id="IPR001128">
    <property type="entry name" value="Cyt_P450"/>
</dbReference>
<dbReference type="InterPro" id="IPR002401">
    <property type="entry name" value="Cyt_P450_E_grp-I"/>
</dbReference>
<dbReference type="PANTHER" id="PTHR24300">
    <property type="entry name" value="CYTOCHROME P450 508A4-RELATED"/>
    <property type="match status" value="1"/>
</dbReference>
<keyword evidence="4" id="KW-0560">Oxidoreductase</keyword>
<evidence type="ECO:0000256" key="2">
    <source>
        <dbReference type="ARBA" id="ARBA00022723"/>
    </source>
</evidence>